<name>A0A1I6HFY4_9EURY</name>
<evidence type="ECO:0000313" key="3">
    <source>
        <dbReference type="Proteomes" id="UP000243250"/>
    </source>
</evidence>
<dbReference type="InterPro" id="IPR058423">
    <property type="entry name" value="DUF8110"/>
</dbReference>
<keyword evidence="3" id="KW-1185">Reference proteome</keyword>
<dbReference type="RefSeq" id="WP_089880605.1">
    <property type="nucleotide sequence ID" value="NZ_FOYS01000003.1"/>
</dbReference>
<evidence type="ECO:0000259" key="1">
    <source>
        <dbReference type="Pfam" id="PF26415"/>
    </source>
</evidence>
<feature type="domain" description="DUF8110" evidence="1">
    <location>
        <begin position="1"/>
        <end position="89"/>
    </location>
</feature>
<organism evidence="2 3">
    <name type="scientific">Halogeometricum limi</name>
    <dbReference type="NCBI Taxonomy" id="555875"/>
    <lineage>
        <taxon>Archaea</taxon>
        <taxon>Methanobacteriati</taxon>
        <taxon>Methanobacteriota</taxon>
        <taxon>Stenosarchaea group</taxon>
        <taxon>Halobacteria</taxon>
        <taxon>Halobacteriales</taxon>
        <taxon>Haloferacaceae</taxon>
        <taxon>Halogeometricum</taxon>
    </lineage>
</organism>
<sequence>MTETLADEYPEAAPYIQQAVDEHGEDWVLENYYQQLYPLGRLMKMPEKDELPFYDADKHDTMTEEERLEMYQAWAEYRENLRTGTKPGE</sequence>
<dbReference type="OrthoDB" id="314927at2157"/>
<protein>
    <recommendedName>
        <fullName evidence="1">DUF8110 domain-containing protein</fullName>
    </recommendedName>
</protein>
<dbReference type="Pfam" id="PF26415">
    <property type="entry name" value="DUF8110"/>
    <property type="match status" value="1"/>
</dbReference>
<dbReference type="STRING" id="555875.SAMN04488124_2200"/>
<dbReference type="Proteomes" id="UP000243250">
    <property type="component" value="Unassembled WGS sequence"/>
</dbReference>
<reference evidence="3" key="1">
    <citation type="submission" date="2016-10" db="EMBL/GenBank/DDBJ databases">
        <authorList>
            <person name="Varghese N."/>
            <person name="Submissions S."/>
        </authorList>
    </citation>
    <scope>NUCLEOTIDE SEQUENCE [LARGE SCALE GENOMIC DNA]</scope>
    <source>
        <strain evidence="3">CGMCC 1.8711</strain>
    </source>
</reference>
<gene>
    <name evidence="2" type="ORF">SAMN04488124_2200</name>
</gene>
<accession>A0A1I6HFY4</accession>
<evidence type="ECO:0000313" key="2">
    <source>
        <dbReference type="EMBL" id="SFR53403.1"/>
    </source>
</evidence>
<dbReference type="EMBL" id="FOYS01000003">
    <property type="protein sequence ID" value="SFR53403.1"/>
    <property type="molecule type" value="Genomic_DNA"/>
</dbReference>
<proteinExistence type="predicted"/>
<dbReference type="AlphaFoldDB" id="A0A1I6HFY4"/>